<evidence type="ECO:0000256" key="6">
    <source>
        <dbReference type="SAM" id="Phobius"/>
    </source>
</evidence>
<dbReference type="Pfam" id="PF01490">
    <property type="entry name" value="Aa_trans"/>
    <property type="match status" value="1"/>
</dbReference>
<dbReference type="InterPro" id="IPR013057">
    <property type="entry name" value="AA_transpt_TM"/>
</dbReference>
<feature type="transmembrane region" description="Helical" evidence="6">
    <location>
        <begin position="178"/>
        <end position="199"/>
    </location>
</feature>
<protein>
    <recommendedName>
        <fullName evidence="7">Amino acid transporter transmembrane domain-containing protein</fullName>
    </recommendedName>
</protein>
<name>A0AAN8WMR0_HALRR</name>
<keyword evidence="3 6" id="KW-0812">Transmembrane</keyword>
<keyword evidence="9" id="KW-1185">Reference proteome</keyword>
<evidence type="ECO:0000313" key="8">
    <source>
        <dbReference type="EMBL" id="KAK7063065.1"/>
    </source>
</evidence>
<dbReference type="AlphaFoldDB" id="A0AAN8WMR0"/>
<organism evidence="8 9">
    <name type="scientific">Halocaridina rubra</name>
    <name type="common">Hawaiian red shrimp</name>
    <dbReference type="NCBI Taxonomy" id="373956"/>
    <lineage>
        <taxon>Eukaryota</taxon>
        <taxon>Metazoa</taxon>
        <taxon>Ecdysozoa</taxon>
        <taxon>Arthropoda</taxon>
        <taxon>Crustacea</taxon>
        <taxon>Multicrustacea</taxon>
        <taxon>Malacostraca</taxon>
        <taxon>Eumalacostraca</taxon>
        <taxon>Eucarida</taxon>
        <taxon>Decapoda</taxon>
        <taxon>Pleocyemata</taxon>
        <taxon>Caridea</taxon>
        <taxon>Atyoidea</taxon>
        <taxon>Atyidae</taxon>
        <taxon>Halocaridina</taxon>
    </lineage>
</organism>
<keyword evidence="2" id="KW-0813">Transport</keyword>
<evidence type="ECO:0000256" key="1">
    <source>
        <dbReference type="ARBA" id="ARBA00004370"/>
    </source>
</evidence>
<feature type="transmembrane region" description="Helical" evidence="6">
    <location>
        <begin position="147"/>
        <end position="166"/>
    </location>
</feature>
<gene>
    <name evidence="8" type="ORF">SK128_023880</name>
</gene>
<evidence type="ECO:0000313" key="9">
    <source>
        <dbReference type="Proteomes" id="UP001381693"/>
    </source>
</evidence>
<sequence>MIGFSGTRLGLSWVIMEERWPKFKEASRMPYMDIAEIPLGNKGRKIALFCVLATIVGGTIVFIILIAGFMHEGLVPVLSICEWVLITAGILLPFTWLGTPKDFWQASIIAVIATAIACVVIFIMILVQSDQHENSYYQNPTLWTFSLGFGAILFAFGGASVFPTIQNDMADRSQFSKSVVIAFSGLLAMYLPVTVAGYAVQGYEVGDNILLSVDVTSGVVKAAIVLQVVNLLGTYLITFNPIGQTFEGLFKVEGSKYA</sequence>
<feature type="transmembrane region" description="Helical" evidence="6">
    <location>
        <begin position="106"/>
        <end position="127"/>
    </location>
</feature>
<evidence type="ECO:0000256" key="4">
    <source>
        <dbReference type="ARBA" id="ARBA00022989"/>
    </source>
</evidence>
<comment type="subcellular location">
    <subcellularLocation>
        <location evidence="1">Membrane</location>
    </subcellularLocation>
</comment>
<accession>A0AAN8WMR0</accession>
<evidence type="ECO:0000256" key="2">
    <source>
        <dbReference type="ARBA" id="ARBA00022448"/>
    </source>
</evidence>
<reference evidence="8 9" key="1">
    <citation type="submission" date="2023-11" db="EMBL/GenBank/DDBJ databases">
        <title>Halocaridina rubra genome assembly.</title>
        <authorList>
            <person name="Smith C."/>
        </authorList>
    </citation>
    <scope>NUCLEOTIDE SEQUENCE [LARGE SCALE GENOMIC DNA]</scope>
    <source>
        <strain evidence="8">EP-1</strain>
        <tissue evidence="8">Whole</tissue>
    </source>
</reference>
<dbReference type="GO" id="GO:0016020">
    <property type="term" value="C:membrane"/>
    <property type="evidence" value="ECO:0007669"/>
    <property type="project" value="UniProtKB-SubCell"/>
</dbReference>
<feature type="transmembrane region" description="Helical" evidence="6">
    <location>
        <begin position="219"/>
        <end position="237"/>
    </location>
</feature>
<feature type="domain" description="Amino acid transporter transmembrane" evidence="7">
    <location>
        <begin position="24"/>
        <end position="251"/>
    </location>
</feature>
<comment type="caution">
    <text evidence="8">The sequence shown here is derived from an EMBL/GenBank/DDBJ whole genome shotgun (WGS) entry which is preliminary data.</text>
</comment>
<proteinExistence type="predicted"/>
<dbReference type="PANTHER" id="PTHR48017">
    <property type="entry name" value="OS05G0424000 PROTEIN-RELATED"/>
    <property type="match status" value="1"/>
</dbReference>
<feature type="transmembrane region" description="Helical" evidence="6">
    <location>
        <begin position="46"/>
        <end position="67"/>
    </location>
</feature>
<dbReference type="Proteomes" id="UP001381693">
    <property type="component" value="Unassembled WGS sequence"/>
</dbReference>
<evidence type="ECO:0000259" key="7">
    <source>
        <dbReference type="Pfam" id="PF01490"/>
    </source>
</evidence>
<evidence type="ECO:0000256" key="5">
    <source>
        <dbReference type="ARBA" id="ARBA00023136"/>
    </source>
</evidence>
<keyword evidence="5 6" id="KW-0472">Membrane</keyword>
<keyword evidence="4 6" id="KW-1133">Transmembrane helix</keyword>
<evidence type="ECO:0000256" key="3">
    <source>
        <dbReference type="ARBA" id="ARBA00022692"/>
    </source>
</evidence>
<feature type="transmembrane region" description="Helical" evidence="6">
    <location>
        <begin position="73"/>
        <end position="94"/>
    </location>
</feature>
<dbReference type="EMBL" id="JAXCGZ010020962">
    <property type="protein sequence ID" value="KAK7063065.1"/>
    <property type="molecule type" value="Genomic_DNA"/>
</dbReference>